<dbReference type="InterPro" id="IPR013587">
    <property type="entry name" value="Nitrate/nitrite_sensing"/>
</dbReference>
<dbReference type="InterPro" id="IPR036388">
    <property type="entry name" value="WH-like_DNA-bd_sf"/>
</dbReference>
<organism evidence="3">
    <name type="scientific">Serratia marcescens SM39</name>
    <dbReference type="NCBI Taxonomy" id="1334564"/>
    <lineage>
        <taxon>Bacteria</taxon>
        <taxon>Pseudomonadati</taxon>
        <taxon>Pseudomonadota</taxon>
        <taxon>Gammaproteobacteria</taxon>
        <taxon>Enterobacterales</taxon>
        <taxon>Yersiniaceae</taxon>
        <taxon>Serratia</taxon>
    </lineage>
</organism>
<dbReference type="KEGG" id="smar:SM39_1877"/>
<dbReference type="RefSeq" id="WP_041035119.1">
    <property type="nucleotide sequence ID" value="NZ_AP013063.1"/>
</dbReference>
<dbReference type="Pfam" id="PF08376">
    <property type="entry name" value="NIT"/>
    <property type="match status" value="1"/>
</dbReference>
<dbReference type="PROSITE" id="PS50906">
    <property type="entry name" value="NIT"/>
    <property type="match status" value="1"/>
</dbReference>
<dbReference type="SMART" id="SM01012">
    <property type="entry name" value="ANTAR"/>
    <property type="match status" value="1"/>
</dbReference>
<reference evidence="3" key="1">
    <citation type="journal article" date="2014" name="Genome Biol. Evol.">
        <title>Genome evolution and plasticity of Serratia marcescens, an important multidrug-resistant nosocomial pathogen.</title>
        <authorList>
            <person name="Iguchi A."/>
            <person name="Nagaya Y."/>
            <person name="Pradel E."/>
            <person name="Ooka T."/>
            <person name="Ogura Y."/>
            <person name="Katsura K."/>
            <person name="Kurokawa K."/>
            <person name="Oshima K."/>
            <person name="Hattori M."/>
            <person name="Parkhill J."/>
            <person name="Sebaihia M."/>
            <person name="Coulthurst S.J."/>
            <person name="Gotoh N."/>
            <person name="Thomson N.R."/>
            <person name="Ewbank J.J."/>
            <person name="Hayashi T."/>
        </authorList>
    </citation>
    <scope>NUCLEOTIDE SEQUENCE</scope>
    <source>
        <strain evidence="3">SM39</strain>
    </source>
</reference>
<dbReference type="GO" id="GO:0003723">
    <property type="term" value="F:RNA binding"/>
    <property type="evidence" value="ECO:0007669"/>
    <property type="project" value="InterPro"/>
</dbReference>
<dbReference type="InterPro" id="IPR011006">
    <property type="entry name" value="CheY-like_superfamily"/>
</dbReference>
<evidence type="ECO:0000313" key="3">
    <source>
        <dbReference type="EMBL" id="BAO33906.1"/>
    </source>
</evidence>
<protein>
    <submittedName>
        <fullName evidence="3">Nitrate- and nitrite-responsive positive regulator</fullName>
    </submittedName>
</protein>
<gene>
    <name evidence="3" type="ORF">SM39_1877</name>
</gene>
<evidence type="ECO:0000259" key="1">
    <source>
        <dbReference type="PROSITE" id="PS50906"/>
    </source>
</evidence>
<dbReference type="Pfam" id="PF03861">
    <property type="entry name" value="ANTAR"/>
    <property type="match status" value="1"/>
</dbReference>
<feature type="domain" description="ANTAR" evidence="2">
    <location>
        <begin position="333"/>
        <end position="394"/>
    </location>
</feature>
<dbReference type="InterPro" id="IPR010910">
    <property type="entry name" value="Nitrate/nitrite_sensing_bac"/>
</dbReference>
<dbReference type="PROSITE" id="PS50921">
    <property type="entry name" value="ANTAR"/>
    <property type="match status" value="1"/>
</dbReference>
<evidence type="ECO:0000259" key="2">
    <source>
        <dbReference type="PROSITE" id="PS50921"/>
    </source>
</evidence>
<accession>A0AAT9EGT7</accession>
<sequence length="409" mass="45142">MALSALSFVQASKKSEIAGLQQLLQLGELVGAVSLMIHALQRERGTSNIFLCSHGNTWGKQLSERALEVRKAEEAVSQWLASQDLTGPNLANAPRLLSRIASVLHSLSTLPQLRQQVLGLSISQPDAMNAYNEVIRSHLSLVFETADISGDPSISRALLAMFSFMQGKELAAQERATAAAGFAAGHFDVIAQQQFTGLIESQERCFQTFMEFAAPRCLAMWRQQMNQDSSEFERFRRIACTRVRPGGETTDTALRWFDVATARIDGMKVVEDELQAALMASCRQRIREAQAALALQQQNIDQIPQSESHYAALLSPQLSRSVLELVEQQSRQLQALDAELSQLRVTLTERKLVERAKGLLMQHQGLTEPQAHKALLEMAMNQNKKLSEIADAMLAVSALLGKNGHKPGQ</sequence>
<dbReference type="InterPro" id="IPR005561">
    <property type="entry name" value="ANTAR"/>
</dbReference>
<dbReference type="AlphaFoldDB" id="A0AAT9EGT7"/>
<dbReference type="Gene3D" id="1.10.10.10">
    <property type="entry name" value="Winged helix-like DNA-binding domain superfamily/Winged helix DNA-binding domain"/>
    <property type="match status" value="1"/>
</dbReference>
<feature type="domain" description="NIT" evidence="1">
    <location>
        <begin position="31"/>
        <end position="285"/>
    </location>
</feature>
<dbReference type="EMBL" id="AP013063">
    <property type="protein sequence ID" value="BAO33906.1"/>
    <property type="molecule type" value="Genomic_DNA"/>
</dbReference>
<name>A0AAT9EGT7_SERMA</name>
<proteinExistence type="predicted"/>
<dbReference type="SUPFAM" id="SSF52172">
    <property type="entry name" value="CheY-like"/>
    <property type="match status" value="1"/>
</dbReference>